<dbReference type="PRINTS" id="PR00724">
    <property type="entry name" value="CRBOXYPTASEC"/>
</dbReference>
<sequence length="351" mass="40010">MNASFKISRLCTGPDNVGQFEARNGSWSGPFSMLYIDNPVGVGYSYQERENPDEVITQDVYGEDLYQFVEQFYQLFPDSYNKELYIGGQSYGAKYVTAFAYRLHLAISRGESNISLTGIYMGGPYFAPEIMIPALIDYFYSLGVASQSQVRVYKERTRAMLQRYSEGLIPTKMKFSQIWNTIFMRGIPWDDNYTTKETPRNDLVEYIMISERIRQAVHVGNRSYIRDTVELDKKFAHDILSSALDKLGSLLDAGRYKVLVFSGDYDAITTPGAVEESVLAIPWVGQAEYANATRQRWSWLSSNKAYQGGWFSQTRHLCRVAVAGAGHQVPHDQLYASREMMKDFINRGCVH</sequence>
<keyword evidence="4" id="KW-0732">Signal</keyword>
<comment type="caution">
    <text evidence="7">The sequence shown here is derived from an EMBL/GenBank/DDBJ whole genome shotgun (WGS) entry which is preliminary data.</text>
</comment>
<dbReference type="SUPFAM" id="SSF53474">
    <property type="entry name" value="alpha/beta-Hydrolases"/>
    <property type="match status" value="1"/>
</dbReference>
<evidence type="ECO:0000313" key="7">
    <source>
        <dbReference type="EMBL" id="GFS12703.1"/>
    </source>
</evidence>
<dbReference type="Pfam" id="PF00450">
    <property type="entry name" value="Peptidase_S10"/>
    <property type="match status" value="1"/>
</dbReference>
<keyword evidence="3" id="KW-0645">Protease</keyword>
<dbReference type="PANTHER" id="PTHR11802">
    <property type="entry name" value="SERINE PROTEASE FAMILY S10 SERINE CARBOXYPEPTIDASE"/>
    <property type="match status" value="1"/>
</dbReference>
<dbReference type="AlphaFoldDB" id="A0AAV4ISB0"/>
<evidence type="ECO:0000256" key="4">
    <source>
        <dbReference type="ARBA" id="ARBA00022729"/>
    </source>
</evidence>
<dbReference type="EMBL" id="BMAT01006438">
    <property type="protein sequence ID" value="GFS12703.1"/>
    <property type="molecule type" value="Genomic_DNA"/>
</dbReference>
<keyword evidence="2 7" id="KW-0121">Carboxypeptidase</keyword>
<dbReference type="PANTHER" id="PTHR11802:SF472">
    <property type="entry name" value="SERINE CARBOXYPEPTIDASE CPVL-RELATED"/>
    <property type="match status" value="1"/>
</dbReference>
<comment type="similarity">
    <text evidence="1">Belongs to the peptidase S10 family.</text>
</comment>
<name>A0AAV4ISB0_9GAST</name>
<dbReference type="GO" id="GO:0006508">
    <property type="term" value="P:proteolysis"/>
    <property type="evidence" value="ECO:0007669"/>
    <property type="project" value="UniProtKB-KW"/>
</dbReference>
<evidence type="ECO:0000256" key="2">
    <source>
        <dbReference type="ARBA" id="ARBA00022645"/>
    </source>
</evidence>
<evidence type="ECO:0000256" key="6">
    <source>
        <dbReference type="ARBA" id="ARBA00023180"/>
    </source>
</evidence>
<dbReference type="InterPro" id="IPR029058">
    <property type="entry name" value="AB_hydrolase_fold"/>
</dbReference>
<evidence type="ECO:0000256" key="3">
    <source>
        <dbReference type="ARBA" id="ARBA00022670"/>
    </source>
</evidence>
<keyword evidence="5" id="KW-0378">Hydrolase</keyword>
<dbReference type="Proteomes" id="UP000762676">
    <property type="component" value="Unassembled WGS sequence"/>
</dbReference>
<keyword evidence="6" id="KW-0325">Glycoprotein</keyword>
<evidence type="ECO:0000313" key="8">
    <source>
        <dbReference type="Proteomes" id="UP000762676"/>
    </source>
</evidence>
<dbReference type="Gene3D" id="3.40.50.1820">
    <property type="entry name" value="alpha/beta hydrolase"/>
    <property type="match status" value="1"/>
</dbReference>
<protein>
    <submittedName>
        <fullName evidence="7">Carboxypeptidase</fullName>
    </submittedName>
</protein>
<evidence type="ECO:0000256" key="1">
    <source>
        <dbReference type="ARBA" id="ARBA00009431"/>
    </source>
</evidence>
<organism evidence="7 8">
    <name type="scientific">Elysia marginata</name>
    <dbReference type="NCBI Taxonomy" id="1093978"/>
    <lineage>
        <taxon>Eukaryota</taxon>
        <taxon>Metazoa</taxon>
        <taxon>Spiralia</taxon>
        <taxon>Lophotrochozoa</taxon>
        <taxon>Mollusca</taxon>
        <taxon>Gastropoda</taxon>
        <taxon>Heterobranchia</taxon>
        <taxon>Euthyneura</taxon>
        <taxon>Panpulmonata</taxon>
        <taxon>Sacoglossa</taxon>
        <taxon>Placobranchoidea</taxon>
        <taxon>Plakobranchidae</taxon>
        <taxon>Elysia</taxon>
    </lineage>
</organism>
<dbReference type="GO" id="GO:0004185">
    <property type="term" value="F:serine-type carboxypeptidase activity"/>
    <property type="evidence" value="ECO:0007669"/>
    <property type="project" value="InterPro"/>
</dbReference>
<keyword evidence="8" id="KW-1185">Reference proteome</keyword>
<gene>
    <name evidence="7" type="ORF">ElyMa_003118300</name>
</gene>
<evidence type="ECO:0000256" key="5">
    <source>
        <dbReference type="ARBA" id="ARBA00022801"/>
    </source>
</evidence>
<dbReference type="InterPro" id="IPR001563">
    <property type="entry name" value="Peptidase_S10"/>
</dbReference>
<proteinExistence type="inferred from homology"/>
<accession>A0AAV4ISB0</accession>
<reference evidence="7 8" key="1">
    <citation type="journal article" date="2021" name="Elife">
        <title>Chloroplast acquisition without the gene transfer in kleptoplastic sea slugs, Plakobranchus ocellatus.</title>
        <authorList>
            <person name="Maeda T."/>
            <person name="Takahashi S."/>
            <person name="Yoshida T."/>
            <person name="Shimamura S."/>
            <person name="Takaki Y."/>
            <person name="Nagai Y."/>
            <person name="Toyoda A."/>
            <person name="Suzuki Y."/>
            <person name="Arimoto A."/>
            <person name="Ishii H."/>
            <person name="Satoh N."/>
            <person name="Nishiyama T."/>
            <person name="Hasebe M."/>
            <person name="Maruyama T."/>
            <person name="Minagawa J."/>
            <person name="Obokata J."/>
            <person name="Shigenobu S."/>
        </authorList>
    </citation>
    <scope>NUCLEOTIDE SEQUENCE [LARGE SCALE GENOMIC DNA]</scope>
</reference>